<keyword evidence="7" id="KW-1185">Reference proteome</keyword>
<gene>
    <name evidence="6" type="ORF">E3N88_43031</name>
</gene>
<dbReference type="InterPro" id="IPR028082">
    <property type="entry name" value="Peripla_BP_I"/>
</dbReference>
<protein>
    <recommendedName>
        <fullName evidence="5">Receptor ligand binding region domain-containing protein</fullName>
    </recommendedName>
</protein>
<reference evidence="6 7" key="1">
    <citation type="submission" date="2019-05" db="EMBL/GenBank/DDBJ databases">
        <title>Mikania micrantha, genome provides insights into the molecular mechanism of rapid growth.</title>
        <authorList>
            <person name="Liu B."/>
        </authorList>
    </citation>
    <scope>NUCLEOTIDE SEQUENCE [LARGE SCALE GENOMIC DNA]</scope>
    <source>
        <strain evidence="6">NLD-2019</strain>
        <tissue evidence="6">Leaf</tissue>
    </source>
</reference>
<name>A0A5N6LG72_9ASTR</name>
<dbReference type="GO" id="GO:0016020">
    <property type="term" value="C:membrane"/>
    <property type="evidence" value="ECO:0007669"/>
    <property type="project" value="UniProtKB-SubCell"/>
</dbReference>
<dbReference type="OrthoDB" id="5984008at2759"/>
<evidence type="ECO:0000256" key="2">
    <source>
        <dbReference type="ARBA" id="ARBA00022692"/>
    </source>
</evidence>
<evidence type="ECO:0000256" key="4">
    <source>
        <dbReference type="ARBA" id="ARBA00023136"/>
    </source>
</evidence>
<accession>A0A5N6LG72</accession>
<dbReference type="PANTHER" id="PTHR34836">
    <property type="entry name" value="OS06G0188250 PROTEIN"/>
    <property type="match status" value="1"/>
</dbReference>
<comment type="subcellular location">
    <subcellularLocation>
        <location evidence="1">Membrane</location>
    </subcellularLocation>
</comment>
<keyword evidence="3" id="KW-1133">Transmembrane helix</keyword>
<dbReference type="SUPFAM" id="SSF53822">
    <property type="entry name" value="Periplasmic binding protein-like I"/>
    <property type="match status" value="1"/>
</dbReference>
<dbReference type="InterPro" id="IPR001828">
    <property type="entry name" value="ANF_lig-bd_rcpt"/>
</dbReference>
<evidence type="ECO:0000259" key="5">
    <source>
        <dbReference type="Pfam" id="PF01094"/>
    </source>
</evidence>
<evidence type="ECO:0000313" key="7">
    <source>
        <dbReference type="Proteomes" id="UP000326396"/>
    </source>
</evidence>
<organism evidence="6 7">
    <name type="scientific">Mikania micrantha</name>
    <name type="common">bitter vine</name>
    <dbReference type="NCBI Taxonomy" id="192012"/>
    <lineage>
        <taxon>Eukaryota</taxon>
        <taxon>Viridiplantae</taxon>
        <taxon>Streptophyta</taxon>
        <taxon>Embryophyta</taxon>
        <taxon>Tracheophyta</taxon>
        <taxon>Spermatophyta</taxon>
        <taxon>Magnoliopsida</taxon>
        <taxon>eudicotyledons</taxon>
        <taxon>Gunneridae</taxon>
        <taxon>Pentapetalae</taxon>
        <taxon>asterids</taxon>
        <taxon>campanulids</taxon>
        <taxon>Asterales</taxon>
        <taxon>Asteraceae</taxon>
        <taxon>Asteroideae</taxon>
        <taxon>Heliantheae alliance</taxon>
        <taxon>Eupatorieae</taxon>
        <taxon>Mikania</taxon>
    </lineage>
</organism>
<evidence type="ECO:0000313" key="6">
    <source>
        <dbReference type="EMBL" id="KAD1306626.1"/>
    </source>
</evidence>
<keyword evidence="2" id="KW-0812">Transmembrane</keyword>
<dbReference type="Gene3D" id="3.40.50.2300">
    <property type="match status" value="1"/>
</dbReference>
<dbReference type="EMBL" id="SZYD01000878">
    <property type="protein sequence ID" value="KAD1306626.1"/>
    <property type="molecule type" value="Genomic_DNA"/>
</dbReference>
<dbReference type="InterPro" id="IPR015683">
    <property type="entry name" value="Ionotropic_Glu_rcpt"/>
</dbReference>
<evidence type="ECO:0000256" key="1">
    <source>
        <dbReference type="ARBA" id="ARBA00004370"/>
    </source>
</evidence>
<comment type="caution">
    <text evidence="6">The sequence shown here is derived from an EMBL/GenBank/DDBJ whole genome shotgun (WGS) entry which is preliminary data.</text>
</comment>
<dbReference type="AlphaFoldDB" id="A0A5N6LG72"/>
<sequence length="176" mass="19908">MQTRVFVVHALPELASRFFKKVDETGMMEDGYVWIITEGLTSRLHYLDHKDESMQGVLGVMSYIPKDSKMDFDDIGTLETETSLLPLIRNFRFDGLTGDFNVINGTLQASVYQIVNVIGNGEKPIGFWSPKNGITKKLNDQTNGLKPVTWPGDTHVIPKGWRTPVRNKNRLRIGVQ</sequence>
<evidence type="ECO:0000256" key="3">
    <source>
        <dbReference type="ARBA" id="ARBA00022989"/>
    </source>
</evidence>
<feature type="domain" description="Receptor ligand binding region" evidence="5">
    <location>
        <begin position="2"/>
        <end position="69"/>
    </location>
</feature>
<proteinExistence type="predicted"/>
<keyword evidence="4" id="KW-0472">Membrane</keyword>
<dbReference type="PANTHER" id="PTHR34836:SF1">
    <property type="entry name" value="OS09G0428600 PROTEIN"/>
    <property type="match status" value="1"/>
</dbReference>
<dbReference type="Proteomes" id="UP000326396">
    <property type="component" value="Unassembled WGS sequence"/>
</dbReference>
<dbReference type="Pfam" id="PF01094">
    <property type="entry name" value="ANF_receptor"/>
    <property type="match status" value="1"/>
</dbReference>